<dbReference type="AlphaFoldDB" id="A0A1C5HVC3"/>
<evidence type="ECO:0000313" key="3">
    <source>
        <dbReference type="Proteomes" id="UP000198215"/>
    </source>
</evidence>
<dbReference type="Pfam" id="PF12680">
    <property type="entry name" value="SnoaL_2"/>
    <property type="match status" value="1"/>
</dbReference>
<dbReference type="InterPro" id="IPR037401">
    <property type="entry name" value="SnoaL-like"/>
</dbReference>
<feature type="domain" description="SnoaL-like" evidence="1">
    <location>
        <begin position="8"/>
        <end position="109"/>
    </location>
</feature>
<protein>
    <submittedName>
        <fullName evidence="2">SnoaL-like domain-containing protein</fullName>
    </submittedName>
</protein>
<dbReference type="OrthoDB" id="9808719at2"/>
<dbReference type="Gene3D" id="3.10.450.50">
    <property type="match status" value="1"/>
</dbReference>
<gene>
    <name evidence="2" type="ORF">GA0070614_1846</name>
</gene>
<organism evidence="2 3">
    <name type="scientific">Micromonospora coxensis</name>
    <dbReference type="NCBI Taxonomy" id="356852"/>
    <lineage>
        <taxon>Bacteria</taxon>
        <taxon>Bacillati</taxon>
        <taxon>Actinomycetota</taxon>
        <taxon>Actinomycetes</taxon>
        <taxon>Micromonosporales</taxon>
        <taxon>Micromonosporaceae</taxon>
        <taxon>Micromonospora</taxon>
    </lineage>
</organism>
<evidence type="ECO:0000259" key="1">
    <source>
        <dbReference type="Pfam" id="PF12680"/>
    </source>
</evidence>
<dbReference type="Proteomes" id="UP000198215">
    <property type="component" value="Chromosome I"/>
</dbReference>
<reference evidence="3" key="1">
    <citation type="submission" date="2016-06" db="EMBL/GenBank/DDBJ databases">
        <authorList>
            <person name="Varghese N."/>
            <person name="Submissions Spin"/>
        </authorList>
    </citation>
    <scope>NUCLEOTIDE SEQUENCE [LARGE SCALE GENOMIC DNA]</scope>
    <source>
        <strain evidence="3">DSM 45161</strain>
    </source>
</reference>
<dbReference type="InterPro" id="IPR032710">
    <property type="entry name" value="NTF2-like_dom_sf"/>
</dbReference>
<sequence length="123" mass="13226">MSAHSHLVDRYLAVWNEPDAEARAAAVASLFTPDATYTDPLAAVRGHQEITAVVTGVRDTFPGHVLRRHGIVDGHHDVVRFGWELVAAEGGDPVVVGFDVAVCDPDGRVRVVHGFLDKVPTPV</sequence>
<evidence type="ECO:0000313" key="2">
    <source>
        <dbReference type="EMBL" id="SCG49974.1"/>
    </source>
</evidence>
<dbReference type="EMBL" id="LT607753">
    <property type="protein sequence ID" value="SCG49974.1"/>
    <property type="molecule type" value="Genomic_DNA"/>
</dbReference>
<keyword evidence="3" id="KW-1185">Reference proteome</keyword>
<dbReference type="SUPFAM" id="SSF54427">
    <property type="entry name" value="NTF2-like"/>
    <property type="match status" value="1"/>
</dbReference>
<name>A0A1C5HVC3_9ACTN</name>
<dbReference type="RefSeq" id="WP_088975552.1">
    <property type="nucleotide sequence ID" value="NZ_LT607753.1"/>
</dbReference>
<proteinExistence type="predicted"/>
<accession>A0A1C5HVC3</accession>